<dbReference type="OrthoDB" id="686198at2759"/>
<feature type="domain" description="Myb/SANT-like" evidence="2">
    <location>
        <begin position="14"/>
        <end position="106"/>
    </location>
</feature>
<feature type="compositionally biased region" description="Acidic residues" evidence="1">
    <location>
        <begin position="155"/>
        <end position="169"/>
    </location>
</feature>
<dbReference type="EnsemblPlants" id="evm.model.06.184">
    <property type="protein sequence ID" value="cds.evm.model.06.184"/>
    <property type="gene ID" value="evm.TU.06.184"/>
</dbReference>
<dbReference type="PANTHER" id="PTHR47584:SF14">
    <property type="entry name" value="L10-INTERACTING MYB DOMAIN-CONTAINING PROTEIN-LIKE"/>
    <property type="match status" value="1"/>
</dbReference>
<proteinExistence type="predicted"/>
<dbReference type="Proteomes" id="UP000596661">
    <property type="component" value="Chromosome 6"/>
</dbReference>
<gene>
    <name evidence="4" type="primary">LOC115718478</name>
    <name evidence="3" type="ORF">F8388_023634</name>
</gene>
<feature type="compositionally biased region" description="Polar residues" evidence="1">
    <location>
        <begin position="174"/>
        <end position="183"/>
    </location>
</feature>
<dbReference type="AlphaFoldDB" id="A0A7J6G9S0"/>
<dbReference type="Pfam" id="PF12776">
    <property type="entry name" value="Myb_DNA-bind_3"/>
    <property type="match status" value="1"/>
</dbReference>
<dbReference type="Gramene" id="evm.model.06.184">
    <property type="protein sequence ID" value="cds.evm.model.06.184"/>
    <property type="gene ID" value="evm.TU.06.184"/>
</dbReference>
<dbReference type="OMA" id="NICNGIM"/>
<evidence type="ECO:0000313" key="5">
    <source>
        <dbReference type="Proteomes" id="UP000525078"/>
    </source>
</evidence>
<reference evidence="4 6" key="1">
    <citation type="submission" date="2018-11" db="EMBL/GenBank/DDBJ databases">
        <authorList>
            <person name="Grassa J C."/>
        </authorList>
    </citation>
    <scope>NUCLEOTIDE SEQUENCE [LARGE SCALE GENOMIC DNA]</scope>
</reference>
<dbReference type="EnsemblPlants" id="evm.model.06.184.2.5bd9b139">
    <property type="protein sequence ID" value="cds.evm.model.06.184.2.5bd9b139"/>
    <property type="gene ID" value="evm.TU.06.184"/>
</dbReference>
<evidence type="ECO:0000313" key="3">
    <source>
        <dbReference type="EMBL" id="KAF4379617.1"/>
    </source>
</evidence>
<reference evidence="4" key="3">
    <citation type="submission" date="2021-03" db="UniProtKB">
        <authorList>
            <consortium name="EnsemblPlants"/>
        </authorList>
    </citation>
    <scope>IDENTIFICATION</scope>
</reference>
<dbReference type="PANTHER" id="PTHR47584">
    <property type="match status" value="1"/>
</dbReference>
<protein>
    <recommendedName>
        <fullName evidence="2">Myb/SANT-like domain-containing protein</fullName>
    </recommendedName>
</protein>
<accession>A0A803PW58</accession>
<evidence type="ECO:0000313" key="4">
    <source>
        <dbReference type="EnsemblPlants" id="cds.evm.model.06.184"/>
    </source>
</evidence>
<organism evidence="3 5">
    <name type="scientific">Cannabis sativa</name>
    <name type="common">Hemp</name>
    <name type="synonym">Marijuana</name>
    <dbReference type="NCBI Taxonomy" id="3483"/>
    <lineage>
        <taxon>Eukaryota</taxon>
        <taxon>Viridiplantae</taxon>
        <taxon>Streptophyta</taxon>
        <taxon>Embryophyta</taxon>
        <taxon>Tracheophyta</taxon>
        <taxon>Spermatophyta</taxon>
        <taxon>Magnoliopsida</taxon>
        <taxon>eudicotyledons</taxon>
        <taxon>Gunneridae</taxon>
        <taxon>Pentapetalae</taxon>
        <taxon>rosids</taxon>
        <taxon>fabids</taxon>
        <taxon>Rosales</taxon>
        <taxon>Cannabaceae</taxon>
        <taxon>Cannabis</taxon>
    </lineage>
</organism>
<dbReference type="Gramene" id="evm.model.06.184.2.5bd9b139">
    <property type="protein sequence ID" value="cds.evm.model.06.184.2.5bd9b139"/>
    <property type="gene ID" value="evm.TU.06.184"/>
</dbReference>
<dbReference type="InterPro" id="IPR024752">
    <property type="entry name" value="Myb/SANT-like_dom"/>
</dbReference>
<evidence type="ECO:0000259" key="2">
    <source>
        <dbReference type="Pfam" id="PF12776"/>
    </source>
</evidence>
<reference evidence="3 5" key="2">
    <citation type="journal article" date="2020" name="bioRxiv">
        <title>Sequence and annotation of 42 cannabis genomes reveals extensive copy number variation in cannabinoid synthesis and pathogen resistance genes.</title>
        <authorList>
            <person name="Mckernan K.J."/>
            <person name="Helbert Y."/>
            <person name="Kane L.T."/>
            <person name="Ebling H."/>
            <person name="Zhang L."/>
            <person name="Liu B."/>
            <person name="Eaton Z."/>
            <person name="Mclaughlin S."/>
            <person name="Kingan S."/>
            <person name="Baybayan P."/>
            <person name="Concepcion G."/>
            <person name="Jordan M."/>
            <person name="Riva A."/>
            <person name="Barbazuk W."/>
            <person name="Harkins T."/>
        </authorList>
    </citation>
    <scope>NUCLEOTIDE SEQUENCE [LARGE SCALE GENOMIC DNA]</scope>
    <source>
        <strain evidence="5">cv. Jamaican Lion 4</strain>
        <strain evidence="3">Mother</strain>
        <tissue evidence="3">Leaf</tissue>
    </source>
</reference>
<evidence type="ECO:0000256" key="1">
    <source>
        <dbReference type="SAM" id="MobiDB-lite"/>
    </source>
</evidence>
<dbReference type="InterPro" id="IPR045026">
    <property type="entry name" value="LIMYB"/>
</dbReference>
<keyword evidence="6" id="KW-1185">Reference proteome</keyword>
<dbReference type="EMBL" id="UZAU01000556">
    <property type="status" value="NOT_ANNOTATED_CDS"/>
    <property type="molecule type" value="Genomic_DNA"/>
</dbReference>
<accession>A0A7J6G9S0</accession>
<accession>A0A803PW56</accession>
<feature type="region of interest" description="Disordered" evidence="1">
    <location>
        <begin position="137"/>
        <end position="183"/>
    </location>
</feature>
<evidence type="ECO:0000313" key="6">
    <source>
        <dbReference type="Proteomes" id="UP000596661"/>
    </source>
</evidence>
<dbReference type="Proteomes" id="UP000525078">
    <property type="component" value="Unassembled WGS sequence"/>
</dbReference>
<sequence>MACNLEEYDDVSIWPPQVERYFIALLLKESKKSLHTSTLDRKTWKAIDNDLFSNFGRRYDLAKLKSKFNRLRKMHREFSSILSQTGAEYDPETNLIRADDDFWDAYLKRHPGAKRYQRKGCAHYKLLDQIFKTLSTTNRPPPYAATHSPSKSEDEQQVEEPETVADDFEPTANVADTNESGTSATVARCQAIHPLENVRPTKQYRTSEHLGADNIHGGWTNNVNSKIEVTLGPFDRVHRSSEMSSDYDPYSVTECMDILESIPNVANASYLKAMDRFLIPEWRQMFVKMSEGRRCMWLESLKS</sequence>
<dbReference type="EMBL" id="JAATIP010000068">
    <property type="protein sequence ID" value="KAF4379617.1"/>
    <property type="molecule type" value="Genomic_DNA"/>
</dbReference>
<name>A0A7J6G9S0_CANSA</name>